<name>A0A1M5M0Y6_9RHOB</name>
<reference evidence="2 3" key="1">
    <citation type="submission" date="2016-11" db="EMBL/GenBank/DDBJ databases">
        <authorList>
            <person name="Jaros S."/>
            <person name="Januszkiewicz K."/>
            <person name="Wedrychowicz H."/>
        </authorList>
    </citation>
    <scope>NUCLEOTIDE SEQUENCE [LARGE SCALE GENOMIC DNA]</scope>
    <source>
        <strain evidence="2 3">DSM 28715</strain>
    </source>
</reference>
<dbReference type="EMBL" id="FQXB01000001">
    <property type="protein sequence ID" value="SHG70906.1"/>
    <property type="molecule type" value="Genomic_DNA"/>
</dbReference>
<accession>A0A1M5M0Y6</accession>
<feature type="transmembrane region" description="Helical" evidence="1">
    <location>
        <begin position="22"/>
        <end position="41"/>
    </location>
</feature>
<keyword evidence="1" id="KW-0472">Membrane</keyword>
<organism evidence="2 3">
    <name type="scientific">Cognatiyoonia sediminum</name>
    <dbReference type="NCBI Taxonomy" id="1508389"/>
    <lineage>
        <taxon>Bacteria</taxon>
        <taxon>Pseudomonadati</taxon>
        <taxon>Pseudomonadota</taxon>
        <taxon>Alphaproteobacteria</taxon>
        <taxon>Rhodobacterales</taxon>
        <taxon>Paracoccaceae</taxon>
        <taxon>Cognatiyoonia</taxon>
    </lineage>
</organism>
<keyword evidence="1" id="KW-0812">Transmembrane</keyword>
<evidence type="ECO:0000256" key="1">
    <source>
        <dbReference type="SAM" id="Phobius"/>
    </source>
</evidence>
<protein>
    <submittedName>
        <fullName evidence="2">Uncharacterized protein</fullName>
    </submittedName>
</protein>
<dbReference type="STRING" id="1508389.SAMN05444003_0586"/>
<keyword evidence="3" id="KW-1185">Reference proteome</keyword>
<dbReference type="Proteomes" id="UP000184074">
    <property type="component" value="Unassembled WGS sequence"/>
</dbReference>
<evidence type="ECO:0000313" key="3">
    <source>
        <dbReference type="Proteomes" id="UP000184074"/>
    </source>
</evidence>
<evidence type="ECO:0000313" key="2">
    <source>
        <dbReference type="EMBL" id="SHG70906.1"/>
    </source>
</evidence>
<sequence>MQTLAEGYKGLSVFVRLNTDRMIYTLCLVIALYAGAYIGMIA</sequence>
<gene>
    <name evidence="2" type="ORF">SAMN05444003_0586</name>
</gene>
<proteinExistence type="predicted"/>
<keyword evidence="1" id="KW-1133">Transmembrane helix</keyword>
<dbReference type="AlphaFoldDB" id="A0A1M5M0Y6"/>